<protein>
    <recommendedName>
        <fullName evidence="10">4-hydroxybenzoate polyprenyltransferase, mitochondrial</fullName>
        <shortName evidence="10">4-HB polyprenyltransferase</shortName>
        <ecNumber evidence="10">2.5.1.39</ecNumber>
    </recommendedName>
    <alternativeName>
        <fullName evidence="10">Para-hydroxybenzoate--polyprenyltransferase</fullName>
        <shortName evidence="10">PHB:PPT</shortName>
        <shortName evidence="10">PHB:polyprenyltransferase</shortName>
    </alternativeName>
</protein>
<dbReference type="InterPro" id="IPR030470">
    <property type="entry name" value="UbiA_prenylTrfase_CS"/>
</dbReference>
<comment type="subcellular location">
    <subcellularLocation>
        <location evidence="2 10">Mitochondrion inner membrane</location>
        <topology evidence="2 10">Multi-pass membrane protein</topology>
        <orientation evidence="2 10">Matrix side</orientation>
    </subcellularLocation>
</comment>
<name>G4TCQ7_SERID</name>
<dbReference type="FunCoup" id="G4TCQ7">
    <property type="interactions" value="193"/>
</dbReference>
<evidence type="ECO:0000256" key="8">
    <source>
        <dbReference type="ARBA" id="ARBA00052313"/>
    </source>
</evidence>
<gene>
    <name evidence="11" type="ORF">PIIN_03000</name>
</gene>
<dbReference type="PROSITE" id="PS00943">
    <property type="entry name" value="UBIA"/>
    <property type="match status" value="1"/>
</dbReference>
<dbReference type="CDD" id="cd13959">
    <property type="entry name" value="PT_UbiA_COQ2"/>
    <property type="match status" value="1"/>
</dbReference>
<dbReference type="HOGENOM" id="CLU_034879_1_1_1"/>
<keyword evidence="6 10" id="KW-1133">Transmembrane helix</keyword>
<keyword evidence="7 10" id="KW-0472">Membrane</keyword>
<dbReference type="UniPathway" id="UPA00232"/>
<dbReference type="OrthoDB" id="18170at2759"/>
<dbReference type="InterPro" id="IPR039653">
    <property type="entry name" value="Prenyltransferase"/>
</dbReference>
<dbReference type="NCBIfam" id="TIGR01474">
    <property type="entry name" value="ubiA_proteo"/>
    <property type="match status" value="1"/>
</dbReference>
<keyword evidence="4 10" id="KW-0808">Transferase</keyword>
<dbReference type="PANTHER" id="PTHR11048">
    <property type="entry name" value="PRENYLTRANSFERASES"/>
    <property type="match status" value="1"/>
</dbReference>
<evidence type="ECO:0000313" key="12">
    <source>
        <dbReference type="Proteomes" id="UP000007148"/>
    </source>
</evidence>
<feature type="transmembrane region" description="Helical" evidence="10">
    <location>
        <begin position="183"/>
        <end position="200"/>
    </location>
</feature>
<keyword evidence="10" id="KW-0414">Isoprene biosynthesis</keyword>
<comment type="caution">
    <text evidence="11">The sequence shown here is derived from an EMBL/GenBank/DDBJ whole genome shotgun (WGS) entry which is preliminary data.</text>
</comment>
<comment type="function">
    <text evidence="9 10">Catalyzes the prenylation of para-hydroxybenzoate (PHB) with an all-trans polyprenyl group. Mediates the second step in the final reaction sequence of coenzyme Q (CoQ) biosynthesis, which is the condensation of the polyisoprenoid side chain with PHB, generating the first membrane-bound Q intermediate.</text>
</comment>
<keyword evidence="10" id="KW-0496">Mitochondrion</keyword>
<feature type="transmembrane region" description="Helical" evidence="10">
    <location>
        <begin position="206"/>
        <end position="225"/>
    </location>
</feature>
<dbReference type="STRING" id="1109443.G4TCQ7"/>
<dbReference type="InterPro" id="IPR000537">
    <property type="entry name" value="UbiA_prenyltransferase"/>
</dbReference>
<dbReference type="InterPro" id="IPR044878">
    <property type="entry name" value="UbiA_sf"/>
</dbReference>
<dbReference type="Pfam" id="PF01040">
    <property type="entry name" value="UbiA"/>
    <property type="match status" value="1"/>
</dbReference>
<proteinExistence type="inferred from homology"/>
<keyword evidence="10" id="KW-0999">Mitochondrion inner membrane</keyword>
<dbReference type="EMBL" id="CAFZ01000047">
    <property type="protein sequence ID" value="CCA69100.1"/>
    <property type="molecule type" value="Genomic_DNA"/>
</dbReference>
<dbReference type="PANTHER" id="PTHR11048:SF28">
    <property type="entry name" value="4-HYDROXYBENZOATE POLYPRENYLTRANSFERASE, MITOCHONDRIAL"/>
    <property type="match status" value="1"/>
</dbReference>
<evidence type="ECO:0000256" key="7">
    <source>
        <dbReference type="ARBA" id="ARBA00023136"/>
    </source>
</evidence>
<dbReference type="OMA" id="LEVQIDW"/>
<dbReference type="GO" id="GO:0005743">
    <property type="term" value="C:mitochondrial inner membrane"/>
    <property type="evidence" value="ECO:0007669"/>
    <property type="project" value="UniProtKB-SubCell"/>
</dbReference>
<evidence type="ECO:0000256" key="10">
    <source>
        <dbReference type="HAMAP-Rule" id="MF_03189"/>
    </source>
</evidence>
<comment type="catalytic activity">
    <reaction evidence="8 10">
        <text>an all-trans-polyprenyl diphosphate + 4-hydroxybenzoate = a 4-hydroxy-3-(all-trans-polyprenyl)benzoate + diphosphate</text>
        <dbReference type="Rhea" id="RHEA:44504"/>
        <dbReference type="Rhea" id="RHEA-COMP:9514"/>
        <dbReference type="Rhea" id="RHEA-COMP:9564"/>
        <dbReference type="ChEBI" id="CHEBI:17879"/>
        <dbReference type="ChEBI" id="CHEBI:33019"/>
        <dbReference type="ChEBI" id="CHEBI:58914"/>
        <dbReference type="ChEBI" id="CHEBI:78396"/>
        <dbReference type="EC" id="2.5.1.39"/>
    </reaction>
</comment>
<evidence type="ECO:0000313" key="11">
    <source>
        <dbReference type="EMBL" id="CCA69100.1"/>
    </source>
</evidence>
<evidence type="ECO:0000256" key="1">
    <source>
        <dbReference type="ARBA" id="ARBA00001946"/>
    </source>
</evidence>
<keyword evidence="10" id="KW-0831">Ubiquinone biosynthesis</keyword>
<evidence type="ECO:0000256" key="4">
    <source>
        <dbReference type="ARBA" id="ARBA00022679"/>
    </source>
</evidence>
<dbReference type="FunFam" id="1.10.357.140:FF:000003">
    <property type="entry name" value="4-hydroxybenzoate polyprenyltransferase, mitochondrial"/>
    <property type="match status" value="1"/>
</dbReference>
<dbReference type="HAMAP" id="MF_01635">
    <property type="entry name" value="UbiA"/>
    <property type="match status" value="1"/>
</dbReference>
<accession>G4TCQ7</accession>
<dbReference type="eggNOG" id="KOG1381">
    <property type="taxonomic scope" value="Eukaryota"/>
</dbReference>
<feature type="transmembrane region" description="Helical" evidence="10">
    <location>
        <begin position="237"/>
        <end position="258"/>
    </location>
</feature>
<dbReference type="InParanoid" id="G4TCQ7"/>
<evidence type="ECO:0000256" key="9">
    <source>
        <dbReference type="ARBA" id="ARBA00058997"/>
    </source>
</evidence>
<dbReference type="AlphaFoldDB" id="G4TCQ7"/>
<dbReference type="GO" id="GO:0006744">
    <property type="term" value="P:ubiquinone biosynthetic process"/>
    <property type="evidence" value="ECO:0007669"/>
    <property type="project" value="UniProtKB-UniRule"/>
</dbReference>
<evidence type="ECO:0000256" key="2">
    <source>
        <dbReference type="ARBA" id="ARBA00004292"/>
    </source>
</evidence>
<keyword evidence="5 10" id="KW-0812">Transmembrane</keyword>
<dbReference type="InterPro" id="IPR006370">
    <property type="entry name" value="HB_polyprenyltransferase-like"/>
</dbReference>
<comment type="pathway">
    <text evidence="10">Cofactor biosynthesis; ubiquinone biosynthesis.</text>
</comment>
<feature type="transmembrane region" description="Helical" evidence="10">
    <location>
        <begin position="54"/>
        <end position="78"/>
    </location>
</feature>
<organism evidence="11 12">
    <name type="scientific">Serendipita indica (strain DSM 11827)</name>
    <name type="common">Root endophyte fungus</name>
    <name type="synonym">Piriformospora indica</name>
    <dbReference type="NCBI Taxonomy" id="1109443"/>
    <lineage>
        <taxon>Eukaryota</taxon>
        <taxon>Fungi</taxon>
        <taxon>Dikarya</taxon>
        <taxon>Basidiomycota</taxon>
        <taxon>Agaricomycotina</taxon>
        <taxon>Agaricomycetes</taxon>
        <taxon>Sebacinales</taxon>
        <taxon>Serendipitaceae</taxon>
        <taxon>Serendipita</taxon>
    </lineage>
</organism>
<comment type="similarity">
    <text evidence="3 10">Belongs to the UbiA prenyltransferase family.</text>
</comment>
<comment type="cofactor">
    <cofactor evidence="1 10">
        <name>Mg(2+)</name>
        <dbReference type="ChEBI" id="CHEBI:18420"/>
    </cofactor>
</comment>
<evidence type="ECO:0000256" key="3">
    <source>
        <dbReference type="ARBA" id="ARBA00005985"/>
    </source>
</evidence>
<evidence type="ECO:0000256" key="5">
    <source>
        <dbReference type="ARBA" id="ARBA00022692"/>
    </source>
</evidence>
<reference evidence="11 12" key="1">
    <citation type="journal article" date="2011" name="PLoS Pathog.">
        <title>Endophytic Life Strategies Decoded by Genome and Transcriptome Analyses of the Mutualistic Root Symbiont Piriformospora indica.</title>
        <authorList>
            <person name="Zuccaro A."/>
            <person name="Lahrmann U."/>
            <person name="Guldener U."/>
            <person name="Langen G."/>
            <person name="Pfiffi S."/>
            <person name="Biedenkopf D."/>
            <person name="Wong P."/>
            <person name="Samans B."/>
            <person name="Grimm C."/>
            <person name="Basiewicz M."/>
            <person name="Murat C."/>
            <person name="Martin F."/>
            <person name="Kogel K.H."/>
        </authorList>
    </citation>
    <scope>NUCLEOTIDE SEQUENCE [LARGE SCALE GENOMIC DNA]</scope>
    <source>
        <strain evidence="11 12">DSM 11827</strain>
    </source>
</reference>
<dbReference type="Proteomes" id="UP000007148">
    <property type="component" value="Unassembled WGS sequence"/>
</dbReference>
<feature type="transmembrane region" description="Helical" evidence="10">
    <location>
        <begin position="84"/>
        <end position="102"/>
    </location>
</feature>
<feature type="transmembrane region" description="Helical" evidence="10">
    <location>
        <begin position="12"/>
        <end position="34"/>
    </location>
</feature>
<evidence type="ECO:0000256" key="6">
    <source>
        <dbReference type="ARBA" id="ARBA00022989"/>
    </source>
</evidence>
<dbReference type="GO" id="GO:0008412">
    <property type="term" value="F:4-hydroxybenzoate polyprenyltransferase activity"/>
    <property type="evidence" value="ECO:0007669"/>
    <property type="project" value="UniProtKB-EC"/>
</dbReference>
<dbReference type="Gene3D" id="1.10.357.140">
    <property type="entry name" value="UbiA prenyltransferase"/>
    <property type="match status" value="1"/>
</dbReference>
<keyword evidence="12" id="KW-1185">Reference proteome</keyword>
<dbReference type="FunFam" id="1.20.120.1780:FF:000001">
    <property type="entry name" value="4-hydroxybenzoate octaprenyltransferase"/>
    <property type="match status" value="1"/>
</dbReference>
<sequence length="275" mass="29452">MASYATAASPGVLIGNLLLFGTGALIMRGAGCTINDLWDRNLDKGVERTKTRPLASGALSVPQAVGFLGLQLAGGLAVLTQLNWYSIGLGASSLGLVALYPLMKRITHWPQFVLGLTFNWGALLGWSAVANAVDWSVCIPLYTSGVLWTLVYDTAYAHQDKVDDAVVGIKSTALLFGEQTKPILSVFLTASALCAGYAGFVNHQGIAFFSSLSLGTTLLGLKLRTVDFNVPAQCSQYFRYSGYFGWLIFAGALVDYGIQYGSRNVDDEKSVVQKE</sequence>
<dbReference type="EC" id="2.5.1.39" evidence="10"/>
<dbReference type="GO" id="GO:0008299">
    <property type="term" value="P:isoprenoid biosynthetic process"/>
    <property type="evidence" value="ECO:0007669"/>
    <property type="project" value="UniProtKB-UniRule"/>
</dbReference>